<dbReference type="AlphaFoldDB" id="A0A841FW01"/>
<evidence type="ECO:0000313" key="2">
    <source>
        <dbReference type="Proteomes" id="UP000548476"/>
    </source>
</evidence>
<proteinExistence type="predicted"/>
<comment type="caution">
    <text evidence="1">The sequence shown here is derived from an EMBL/GenBank/DDBJ whole genome shotgun (WGS) entry which is preliminary data.</text>
</comment>
<protein>
    <submittedName>
        <fullName evidence="1">Uncharacterized protein</fullName>
    </submittedName>
</protein>
<organism evidence="1 2">
    <name type="scientific">Phytomonospora endophytica</name>
    <dbReference type="NCBI Taxonomy" id="714109"/>
    <lineage>
        <taxon>Bacteria</taxon>
        <taxon>Bacillati</taxon>
        <taxon>Actinomycetota</taxon>
        <taxon>Actinomycetes</taxon>
        <taxon>Micromonosporales</taxon>
        <taxon>Micromonosporaceae</taxon>
        <taxon>Phytomonospora</taxon>
    </lineage>
</organism>
<gene>
    <name evidence="1" type="ORF">HNR73_005590</name>
</gene>
<dbReference type="EMBL" id="JACHGT010000013">
    <property type="protein sequence ID" value="MBB6037712.1"/>
    <property type="molecule type" value="Genomic_DNA"/>
</dbReference>
<reference evidence="1 2" key="1">
    <citation type="submission" date="2020-08" db="EMBL/GenBank/DDBJ databases">
        <title>Genomic Encyclopedia of Type Strains, Phase IV (KMG-IV): sequencing the most valuable type-strain genomes for metagenomic binning, comparative biology and taxonomic classification.</title>
        <authorList>
            <person name="Goeker M."/>
        </authorList>
    </citation>
    <scope>NUCLEOTIDE SEQUENCE [LARGE SCALE GENOMIC DNA]</scope>
    <source>
        <strain evidence="1 2">YIM 65646</strain>
    </source>
</reference>
<sequence>MGVEHGSDEMPLLVHGELLCRRHGQTHCHRLMLPPMLPIHSSGFGWRYQCSAPRCDHTRPAPVTDHTVWRLVVETGLADDAPGLTIADKRRALADVISFWVGAA</sequence>
<dbReference type="Proteomes" id="UP000548476">
    <property type="component" value="Unassembled WGS sequence"/>
</dbReference>
<dbReference type="RefSeq" id="WP_184790523.1">
    <property type="nucleotide sequence ID" value="NZ_BONT01000054.1"/>
</dbReference>
<evidence type="ECO:0000313" key="1">
    <source>
        <dbReference type="EMBL" id="MBB6037712.1"/>
    </source>
</evidence>
<name>A0A841FW01_9ACTN</name>
<accession>A0A841FW01</accession>
<keyword evidence="2" id="KW-1185">Reference proteome</keyword>